<evidence type="ECO:0008006" key="4">
    <source>
        <dbReference type="Google" id="ProtNLM"/>
    </source>
</evidence>
<name>A0A136PK91_9ACTN</name>
<feature type="region of interest" description="Disordered" evidence="1">
    <location>
        <begin position="89"/>
        <end position="109"/>
    </location>
</feature>
<dbReference type="RefSeq" id="WP_067372277.1">
    <property type="nucleotide sequence ID" value="NZ_JBIUBN010000046.1"/>
</dbReference>
<sequence>MRAGELLGRTAYDLDGRRLGRVVDLVVRGRADGRLRLTDLIVARRWYGRVAGRLVGVEHHPSGPWVIRATARWISRSTHQFPVHRVRLVPPLPGVPPTPPAASAADRPG</sequence>
<dbReference type="EMBL" id="LRQV01000154">
    <property type="protein sequence ID" value="KXK58804.1"/>
    <property type="molecule type" value="Genomic_DNA"/>
</dbReference>
<protein>
    <recommendedName>
        <fullName evidence="4">PRC-barrel domain-containing protein</fullName>
    </recommendedName>
</protein>
<comment type="caution">
    <text evidence="2">The sequence shown here is derived from an EMBL/GenBank/DDBJ whole genome shotgun (WGS) entry which is preliminary data.</text>
</comment>
<dbReference type="Proteomes" id="UP000070620">
    <property type="component" value="Unassembled WGS sequence"/>
</dbReference>
<evidence type="ECO:0000313" key="3">
    <source>
        <dbReference type="Proteomes" id="UP000070620"/>
    </source>
</evidence>
<accession>A0A136PK91</accession>
<reference evidence="2 3" key="1">
    <citation type="submission" date="2016-01" db="EMBL/GenBank/DDBJ databases">
        <title>Whole genome sequence and analysis of Micromonospora rosaria DSM 803, which can produce antibacterial substance rosamicin.</title>
        <authorList>
            <person name="Yang H."/>
            <person name="He X."/>
            <person name="Zhu D."/>
        </authorList>
    </citation>
    <scope>NUCLEOTIDE SEQUENCE [LARGE SCALE GENOMIC DNA]</scope>
    <source>
        <strain evidence="2 3">DSM 803</strain>
    </source>
</reference>
<proteinExistence type="predicted"/>
<dbReference type="OrthoDB" id="3402996at2"/>
<keyword evidence="3" id="KW-1185">Reference proteome</keyword>
<organism evidence="2 3">
    <name type="scientific">Micromonospora rosaria</name>
    <dbReference type="NCBI Taxonomy" id="47874"/>
    <lineage>
        <taxon>Bacteria</taxon>
        <taxon>Bacillati</taxon>
        <taxon>Actinomycetota</taxon>
        <taxon>Actinomycetes</taxon>
        <taxon>Micromonosporales</taxon>
        <taxon>Micromonosporaceae</taxon>
        <taxon>Micromonospora</taxon>
    </lineage>
</organism>
<feature type="compositionally biased region" description="Pro residues" evidence="1">
    <location>
        <begin position="90"/>
        <end position="100"/>
    </location>
</feature>
<gene>
    <name evidence="2" type="ORF">AWW66_27685</name>
</gene>
<evidence type="ECO:0000256" key="1">
    <source>
        <dbReference type="SAM" id="MobiDB-lite"/>
    </source>
</evidence>
<evidence type="ECO:0000313" key="2">
    <source>
        <dbReference type="EMBL" id="KXK58804.1"/>
    </source>
</evidence>
<dbReference type="AlphaFoldDB" id="A0A136PK91"/>